<dbReference type="InterPro" id="IPR013078">
    <property type="entry name" value="His_Pase_superF_clade-1"/>
</dbReference>
<dbReference type="Proteomes" id="UP000460132">
    <property type="component" value="Unassembled WGS sequence"/>
</dbReference>
<evidence type="ECO:0000313" key="5">
    <source>
        <dbReference type="Proteomes" id="UP000460132"/>
    </source>
</evidence>
<dbReference type="RefSeq" id="WP_089147624.1">
    <property type="nucleotide sequence ID" value="NZ_CP059140.1"/>
</dbReference>
<dbReference type="Pfam" id="PF00300">
    <property type="entry name" value="His_Phos_1"/>
    <property type="match status" value="1"/>
</dbReference>
<evidence type="ECO:0000256" key="3">
    <source>
        <dbReference type="PIRSR" id="PIRSR613078-2"/>
    </source>
</evidence>
<name>A0A226VDU2_9LACO</name>
<dbReference type="EMBL" id="WWFF01000009">
    <property type="protein sequence ID" value="MYN54112.1"/>
    <property type="molecule type" value="Genomic_DNA"/>
</dbReference>
<dbReference type="AlphaFoldDB" id="A0A226VDU2"/>
<feature type="binding site" evidence="3">
    <location>
        <position position="58"/>
    </location>
    <ligand>
        <name>substrate</name>
    </ligand>
</feature>
<dbReference type="Gene3D" id="3.40.50.1240">
    <property type="entry name" value="Phosphoglycerate mutase-like"/>
    <property type="match status" value="1"/>
</dbReference>
<comment type="caution">
    <text evidence="4">The sequence shown here is derived from an EMBL/GenBank/DDBJ whole genome shotgun (WGS) entry which is preliminary data.</text>
</comment>
<evidence type="ECO:0000256" key="1">
    <source>
        <dbReference type="ARBA" id="ARBA00022801"/>
    </source>
</evidence>
<gene>
    <name evidence="4" type="ORF">GTK63_07305</name>
</gene>
<evidence type="ECO:0000256" key="2">
    <source>
        <dbReference type="PIRSR" id="PIRSR613078-1"/>
    </source>
</evidence>
<feature type="active site" description="Tele-phosphohistidine intermediate" evidence="2">
    <location>
        <position position="8"/>
    </location>
</feature>
<dbReference type="GO" id="GO:0005829">
    <property type="term" value="C:cytosol"/>
    <property type="evidence" value="ECO:0007669"/>
    <property type="project" value="TreeGrafter"/>
</dbReference>
<protein>
    <submittedName>
        <fullName evidence="4">Histidine phosphatase family protein</fullName>
    </submittedName>
</protein>
<dbReference type="PANTHER" id="PTHR46517">
    <property type="entry name" value="FRUCTOSE-2,6-BISPHOSPHATASE TIGAR"/>
    <property type="match status" value="1"/>
</dbReference>
<dbReference type="PANTHER" id="PTHR46517:SF1">
    <property type="entry name" value="FRUCTOSE-2,6-BISPHOSPHATASE TIGAR"/>
    <property type="match status" value="1"/>
</dbReference>
<organism evidence="4 5">
    <name type="scientific">Lactobacillus crispatus</name>
    <dbReference type="NCBI Taxonomy" id="47770"/>
    <lineage>
        <taxon>Bacteria</taxon>
        <taxon>Bacillati</taxon>
        <taxon>Bacillota</taxon>
        <taxon>Bacilli</taxon>
        <taxon>Lactobacillales</taxon>
        <taxon>Lactobacillaceae</taxon>
        <taxon>Lactobacillus</taxon>
    </lineage>
</organism>
<dbReference type="GO" id="GO:0045820">
    <property type="term" value="P:negative regulation of glycolytic process"/>
    <property type="evidence" value="ECO:0007669"/>
    <property type="project" value="TreeGrafter"/>
</dbReference>
<evidence type="ECO:0000313" key="4">
    <source>
        <dbReference type="EMBL" id="MYN54112.1"/>
    </source>
</evidence>
<dbReference type="CDD" id="cd07067">
    <property type="entry name" value="HP_PGM_like"/>
    <property type="match status" value="1"/>
</dbReference>
<dbReference type="InterPro" id="IPR029033">
    <property type="entry name" value="His_PPase_superfam"/>
</dbReference>
<accession>A0A226VDU2</accession>
<dbReference type="GO" id="GO:0004331">
    <property type="term" value="F:fructose-2,6-bisphosphate 2-phosphatase activity"/>
    <property type="evidence" value="ECO:0007669"/>
    <property type="project" value="TreeGrafter"/>
</dbReference>
<dbReference type="GO" id="GO:0043456">
    <property type="term" value="P:regulation of pentose-phosphate shunt"/>
    <property type="evidence" value="ECO:0007669"/>
    <property type="project" value="TreeGrafter"/>
</dbReference>
<dbReference type="SUPFAM" id="SSF53254">
    <property type="entry name" value="Phosphoglycerate mutase-like"/>
    <property type="match status" value="1"/>
</dbReference>
<reference evidence="4 5" key="1">
    <citation type="submission" date="2020-01" db="EMBL/GenBank/DDBJ databases">
        <title>Vaginal microbiome of pregnant Indian women: Insights into the genome of dominants Lactobacillus species.</title>
        <authorList>
            <person name="Das B."/>
            <person name="Mehta O."/>
            <person name="Ghosh T.S."/>
            <person name="Kothidar A."/>
            <person name="Gowtham M.R."/>
            <person name="Mitra R."/>
            <person name="Kshetrapal P."/>
            <person name="Wadhwa N."/>
            <person name="Thiruvengadam R."/>
            <person name="Nair G.B."/>
            <person name="Bhatnagar S."/>
            <person name="Pore S."/>
        </authorList>
    </citation>
    <scope>NUCLEOTIDE SEQUENCE [LARGE SCALE GENOMIC DNA]</scope>
    <source>
        <strain evidence="4 5">Indica2</strain>
    </source>
</reference>
<keyword evidence="1" id="KW-0378">Hydrolase</keyword>
<dbReference type="SMART" id="SM00855">
    <property type="entry name" value="PGAM"/>
    <property type="match status" value="1"/>
</dbReference>
<sequence length="201" mass="23267">MRLIVIRHGESEADVLKVCEGRADYNLTNKGHQQAENMSRLISEEYKIDKIYTSSLKRAVQTAEHLAQKYNLSLIKEDMLKEFDNGLRAGLPFDEAYSKYPNVKVPIYSSNYNQESELDFRMRAEYILSKIISENSQDATIAIVSHGGMIMRLYQAFLKLPIDSNIKFTTGDACYHEWEIKDKQRFINCANRNPLNVVDRF</sequence>
<proteinExistence type="predicted"/>
<feature type="active site" description="Proton donor/acceptor" evidence="2">
    <location>
        <position position="82"/>
    </location>
</feature>
<dbReference type="InterPro" id="IPR051695">
    <property type="entry name" value="Phosphoglycerate_Mutase"/>
</dbReference>